<dbReference type="Proteomes" id="UP001177670">
    <property type="component" value="Unassembled WGS sequence"/>
</dbReference>
<evidence type="ECO:0000313" key="2">
    <source>
        <dbReference type="Proteomes" id="UP001177670"/>
    </source>
</evidence>
<dbReference type="AlphaFoldDB" id="A0AA40GAX5"/>
<proteinExistence type="predicted"/>
<name>A0AA40GAX5_9HYME</name>
<accession>A0AA40GAX5</accession>
<evidence type="ECO:0000313" key="1">
    <source>
        <dbReference type="EMBL" id="KAK1134252.1"/>
    </source>
</evidence>
<organism evidence="1 2">
    <name type="scientific">Melipona bicolor</name>
    <dbReference type="NCBI Taxonomy" id="60889"/>
    <lineage>
        <taxon>Eukaryota</taxon>
        <taxon>Metazoa</taxon>
        <taxon>Ecdysozoa</taxon>
        <taxon>Arthropoda</taxon>
        <taxon>Hexapoda</taxon>
        <taxon>Insecta</taxon>
        <taxon>Pterygota</taxon>
        <taxon>Neoptera</taxon>
        <taxon>Endopterygota</taxon>
        <taxon>Hymenoptera</taxon>
        <taxon>Apocrita</taxon>
        <taxon>Aculeata</taxon>
        <taxon>Apoidea</taxon>
        <taxon>Anthophila</taxon>
        <taxon>Apidae</taxon>
        <taxon>Melipona</taxon>
    </lineage>
</organism>
<comment type="caution">
    <text evidence="1">The sequence shown here is derived from an EMBL/GenBank/DDBJ whole genome shotgun (WGS) entry which is preliminary data.</text>
</comment>
<gene>
    <name evidence="1" type="ORF">K0M31_012034</name>
</gene>
<keyword evidence="2" id="KW-1185">Reference proteome</keyword>
<sequence>MKVKKILQGPENKVRRLYIGVIKSMILNGAPIWSTFVSKVLKETGSFIEQKCIRSKITNDEERCTSMLAVAYNPHTSIPVV</sequence>
<dbReference type="EMBL" id="JAHYIQ010000003">
    <property type="protein sequence ID" value="KAK1134252.1"/>
    <property type="molecule type" value="Genomic_DNA"/>
</dbReference>
<reference evidence="1" key="1">
    <citation type="submission" date="2021-10" db="EMBL/GenBank/DDBJ databases">
        <title>Melipona bicolor Genome sequencing and assembly.</title>
        <authorList>
            <person name="Araujo N.S."/>
            <person name="Arias M.C."/>
        </authorList>
    </citation>
    <scope>NUCLEOTIDE SEQUENCE</scope>
    <source>
        <strain evidence="1">USP_2M_L1-L4_2017</strain>
        <tissue evidence="1">Whole body</tissue>
    </source>
</reference>
<protein>
    <submittedName>
        <fullName evidence="1">Uncharacterized protein</fullName>
    </submittedName>
</protein>